<reference evidence="1" key="1">
    <citation type="submission" date="2016-07" db="EMBL/GenBank/DDBJ databases">
        <authorList>
            <person name="Bretaudeau A."/>
        </authorList>
    </citation>
    <scope>NUCLEOTIDE SEQUENCE</scope>
    <source>
        <strain evidence="1">Rice</strain>
        <tissue evidence="1">Whole body</tissue>
    </source>
</reference>
<accession>A0A2H1WBK9</accession>
<protein>
    <submittedName>
        <fullName evidence="1">SFRICE_012754</fullName>
    </submittedName>
</protein>
<proteinExistence type="predicted"/>
<organism evidence="1">
    <name type="scientific">Spodoptera frugiperda</name>
    <name type="common">Fall armyworm</name>
    <dbReference type="NCBI Taxonomy" id="7108"/>
    <lineage>
        <taxon>Eukaryota</taxon>
        <taxon>Metazoa</taxon>
        <taxon>Ecdysozoa</taxon>
        <taxon>Arthropoda</taxon>
        <taxon>Hexapoda</taxon>
        <taxon>Insecta</taxon>
        <taxon>Pterygota</taxon>
        <taxon>Neoptera</taxon>
        <taxon>Endopterygota</taxon>
        <taxon>Lepidoptera</taxon>
        <taxon>Glossata</taxon>
        <taxon>Ditrysia</taxon>
        <taxon>Noctuoidea</taxon>
        <taxon>Noctuidae</taxon>
        <taxon>Amphipyrinae</taxon>
        <taxon>Spodoptera</taxon>
    </lineage>
</organism>
<sequence>MTSPALGEARGSVRLLLTKNHPVPSPAFRAGAPVNPLGSPQLYHQKHPIDLAIARNHAIDHRTLTSCTGSGAGSMGVGTGTPVMVVLFAARRLDSMELVFKITCKVPLKLCDSSNFSAFGFLLYPFGGPRFLAISPFFLYRTTSPLTTGVIVNFAGKEYLLCKFFTKASPFCGLVVAKDNGLARFNGLFTKFGSVFVGYMDNDFGVLNVEIY</sequence>
<dbReference type="AlphaFoldDB" id="A0A2H1WBK9"/>
<gene>
    <name evidence="1" type="ORF">SFRICE_012754</name>
</gene>
<evidence type="ECO:0000313" key="1">
    <source>
        <dbReference type="EMBL" id="SOQ50469.1"/>
    </source>
</evidence>
<name>A0A2H1WBK9_SPOFR</name>
<dbReference type="EMBL" id="ODYU01007580">
    <property type="protein sequence ID" value="SOQ50469.1"/>
    <property type="molecule type" value="Genomic_DNA"/>
</dbReference>